<reference evidence="2 3" key="1">
    <citation type="submission" date="2019-09" db="EMBL/GenBank/DDBJ databases">
        <authorList>
            <person name="Depoorter E."/>
        </authorList>
    </citation>
    <scope>NUCLEOTIDE SEQUENCE [LARGE SCALE GENOMIC DNA]</scope>
    <source>
        <strain evidence="2">R-18109</strain>
    </source>
</reference>
<dbReference type="EMBL" id="CABVQH010000015">
    <property type="protein sequence ID" value="VWC97778.1"/>
    <property type="molecule type" value="Genomic_DNA"/>
</dbReference>
<sequence>MCGVWVALEDISEDAGPLEYYPGSHKWPIYTNEHIGLNASLLENKPTQELYEPMWRSLIEAHGLKKQTFTAKKGQALIWAANLLHGGGKQKSSSKTRWSQVTHYYFENCAYYSPLRSDPFFGSIDFKNVTDMVTRRKVANQYLGNHIPQDFVKLTDPKLKRNAIPGEFDPYLYLLKNPDVKAAGLDAWEHYSQFGWREGRPIR</sequence>
<proteinExistence type="predicted"/>
<dbReference type="GO" id="GO:0016706">
    <property type="term" value="F:2-oxoglutarate-dependent dioxygenase activity"/>
    <property type="evidence" value="ECO:0007669"/>
    <property type="project" value="UniProtKB-ARBA"/>
</dbReference>
<dbReference type="PANTHER" id="PTHR20883:SF48">
    <property type="entry name" value="ECTOINE DIOXYGENASE"/>
    <property type="match status" value="1"/>
</dbReference>
<dbReference type="InterPro" id="IPR008775">
    <property type="entry name" value="Phytyl_CoA_dOase-like"/>
</dbReference>
<keyword evidence="2" id="KW-0560">Oxidoreductase</keyword>
<dbReference type="PANTHER" id="PTHR20883">
    <property type="entry name" value="PHYTANOYL-COA DIOXYGENASE DOMAIN CONTAINING 1"/>
    <property type="match status" value="1"/>
</dbReference>
<dbReference type="GO" id="GO:0005506">
    <property type="term" value="F:iron ion binding"/>
    <property type="evidence" value="ECO:0007669"/>
    <property type="project" value="UniProtKB-ARBA"/>
</dbReference>
<dbReference type="Pfam" id="PF05721">
    <property type="entry name" value="PhyH"/>
    <property type="match status" value="1"/>
</dbReference>
<accession>A0A6P2WBV3</accession>
<evidence type="ECO:0000256" key="1">
    <source>
        <dbReference type="ARBA" id="ARBA00001954"/>
    </source>
</evidence>
<gene>
    <name evidence="2" type="ORF">BLA18109_04356</name>
</gene>
<name>A0A6P2WBV3_BURL3</name>
<comment type="cofactor">
    <cofactor evidence="1">
        <name>Fe(2+)</name>
        <dbReference type="ChEBI" id="CHEBI:29033"/>
    </cofactor>
</comment>
<dbReference type="Gene3D" id="2.60.120.620">
    <property type="entry name" value="q2cbj1_9rhob like domain"/>
    <property type="match status" value="1"/>
</dbReference>
<evidence type="ECO:0000313" key="3">
    <source>
        <dbReference type="Proteomes" id="UP000494260"/>
    </source>
</evidence>
<keyword evidence="2" id="KW-0223">Dioxygenase</keyword>
<dbReference type="Proteomes" id="UP000494260">
    <property type="component" value="Unassembled WGS sequence"/>
</dbReference>
<organism evidence="2 3">
    <name type="scientific">Burkholderia lata (strain ATCC 17760 / DSM 23089 / LMG 22485 / NCIMB 9086 / R18194 / 383)</name>
    <dbReference type="NCBI Taxonomy" id="482957"/>
    <lineage>
        <taxon>Bacteria</taxon>
        <taxon>Pseudomonadati</taxon>
        <taxon>Pseudomonadota</taxon>
        <taxon>Betaproteobacteria</taxon>
        <taxon>Burkholderiales</taxon>
        <taxon>Burkholderiaceae</taxon>
        <taxon>Burkholderia</taxon>
        <taxon>Burkholderia cepacia complex</taxon>
    </lineage>
</organism>
<dbReference type="SUPFAM" id="SSF51197">
    <property type="entry name" value="Clavaminate synthase-like"/>
    <property type="match status" value="1"/>
</dbReference>
<dbReference type="AlphaFoldDB" id="A0A6P2WBV3"/>
<protein>
    <submittedName>
        <fullName evidence="2">Phytanoyl-CoA dioxygenase</fullName>
    </submittedName>
</protein>
<evidence type="ECO:0000313" key="2">
    <source>
        <dbReference type="EMBL" id="VWC97778.1"/>
    </source>
</evidence>